<sequence>MQRRTLFACLLPSALLTALAAGPAAASPGPTAPLPAAPNPTAPRQAAPDPTAPLQANPDPTAPRGTAPDPTAPLRPTAPASPDPTAPKVGRVAHARAVPQDAATKKAADAFRALHRARLRNSAGPAIDEQVHEFWGVEPAAGTHDGLMATHSIDPSYQVSYADDFTYAPTTKAASSCMEITTVYSQAVGNELWAWDWCGGNGPAVEVPMDASFQRTYTTQVNGHAAYTVQLVRTNASTNAWTAYLYNYTTKTWSSFYSKSGRDTSGLRYGWDIFEIYASRDPSTGNAYYCEDARNTVFESSSIKLRHNGAWTAASPSDSPWEPVANPDPSDYLCPTLKFVRAGSDDHWVVSQ</sequence>
<feature type="signal peptide" evidence="2">
    <location>
        <begin position="1"/>
        <end position="20"/>
    </location>
</feature>
<evidence type="ECO:0000313" key="3">
    <source>
        <dbReference type="EMBL" id="MFC4911978.1"/>
    </source>
</evidence>
<evidence type="ECO:0000256" key="2">
    <source>
        <dbReference type="SAM" id="SignalP"/>
    </source>
</evidence>
<proteinExistence type="predicted"/>
<dbReference type="Proteomes" id="UP001595872">
    <property type="component" value="Unassembled WGS sequence"/>
</dbReference>
<accession>A0ABV9U8X2</accession>
<gene>
    <name evidence="3" type="ORF">ACFPCY_32060</name>
</gene>
<feature type="compositionally biased region" description="Pro residues" evidence="1">
    <location>
        <begin position="30"/>
        <end position="41"/>
    </location>
</feature>
<dbReference type="RefSeq" id="WP_378261421.1">
    <property type="nucleotide sequence ID" value="NZ_JBHSIT010000010.1"/>
</dbReference>
<evidence type="ECO:0000313" key="4">
    <source>
        <dbReference type="Proteomes" id="UP001595872"/>
    </source>
</evidence>
<reference evidence="4" key="1">
    <citation type="journal article" date="2019" name="Int. J. Syst. Evol. Microbiol.">
        <title>The Global Catalogue of Microorganisms (GCM) 10K type strain sequencing project: providing services to taxonomists for standard genome sequencing and annotation.</title>
        <authorList>
            <consortium name="The Broad Institute Genomics Platform"/>
            <consortium name="The Broad Institute Genome Sequencing Center for Infectious Disease"/>
            <person name="Wu L."/>
            <person name="Ma J."/>
        </authorList>
    </citation>
    <scope>NUCLEOTIDE SEQUENCE [LARGE SCALE GENOMIC DNA]</scope>
    <source>
        <strain evidence="4">KLKA75</strain>
    </source>
</reference>
<feature type="region of interest" description="Disordered" evidence="1">
    <location>
        <begin position="22"/>
        <end position="90"/>
    </location>
</feature>
<name>A0ABV9U8X2_9ACTN</name>
<protein>
    <submittedName>
        <fullName evidence="3">Carbohydrate-binding protein</fullName>
    </submittedName>
</protein>
<dbReference type="EMBL" id="JBHSIT010000010">
    <property type="protein sequence ID" value="MFC4911978.1"/>
    <property type="molecule type" value="Genomic_DNA"/>
</dbReference>
<evidence type="ECO:0000256" key="1">
    <source>
        <dbReference type="SAM" id="MobiDB-lite"/>
    </source>
</evidence>
<comment type="caution">
    <text evidence="3">The sequence shown here is derived from an EMBL/GenBank/DDBJ whole genome shotgun (WGS) entry which is preliminary data.</text>
</comment>
<feature type="chain" id="PRO_5046910616" evidence="2">
    <location>
        <begin position="21"/>
        <end position="352"/>
    </location>
</feature>
<organism evidence="3 4">
    <name type="scientific">Actinomadura gamaensis</name>
    <dbReference type="NCBI Taxonomy" id="1763541"/>
    <lineage>
        <taxon>Bacteria</taxon>
        <taxon>Bacillati</taxon>
        <taxon>Actinomycetota</taxon>
        <taxon>Actinomycetes</taxon>
        <taxon>Streptosporangiales</taxon>
        <taxon>Thermomonosporaceae</taxon>
        <taxon>Actinomadura</taxon>
    </lineage>
</organism>
<keyword evidence="2" id="KW-0732">Signal</keyword>
<keyword evidence="4" id="KW-1185">Reference proteome</keyword>